<dbReference type="InterPro" id="IPR041829">
    <property type="entry name" value="SoxB_N"/>
</dbReference>
<protein>
    <submittedName>
        <fullName evidence="3">Thiosulfohydrolase SoxB</fullName>
    </submittedName>
</protein>
<dbReference type="InterPro" id="IPR030998">
    <property type="entry name" value="Thiosulf_SoxB"/>
</dbReference>
<evidence type="ECO:0000256" key="1">
    <source>
        <dbReference type="RuleBase" id="RU362119"/>
    </source>
</evidence>
<dbReference type="CDD" id="cd07411">
    <property type="entry name" value="MPP_SoxB_N"/>
    <property type="match status" value="1"/>
</dbReference>
<dbReference type="PANTHER" id="PTHR11575">
    <property type="entry name" value="5'-NUCLEOTIDASE-RELATED"/>
    <property type="match status" value="1"/>
</dbReference>
<keyword evidence="1 3" id="KW-0378">Hydrolase</keyword>
<dbReference type="RefSeq" id="WP_181736789.1">
    <property type="nucleotide sequence ID" value="NZ_JACEMT010000033.1"/>
</dbReference>
<dbReference type="EMBL" id="JACEMT010000033">
    <property type="protein sequence ID" value="MBA4501188.1"/>
    <property type="molecule type" value="Genomic_DNA"/>
</dbReference>
<dbReference type="GO" id="GO:0016787">
    <property type="term" value="F:hydrolase activity"/>
    <property type="evidence" value="ECO:0007669"/>
    <property type="project" value="UniProtKB-KW"/>
</dbReference>
<keyword evidence="1" id="KW-0547">Nucleotide-binding</keyword>
<dbReference type="Proteomes" id="UP000538931">
    <property type="component" value="Unassembled WGS sequence"/>
</dbReference>
<dbReference type="InterPro" id="IPR008334">
    <property type="entry name" value="5'-Nucleotdase_C"/>
</dbReference>
<dbReference type="Gene3D" id="6.10.140.570">
    <property type="match status" value="1"/>
</dbReference>
<gene>
    <name evidence="3" type="primary">soxB</name>
    <name evidence="3" type="ORF">H1S06_02235</name>
</gene>
<dbReference type="GO" id="GO:0009166">
    <property type="term" value="P:nucleotide catabolic process"/>
    <property type="evidence" value="ECO:0007669"/>
    <property type="project" value="InterPro"/>
</dbReference>
<dbReference type="NCBIfam" id="TIGR04486">
    <property type="entry name" value="thiosulf_SoxB"/>
    <property type="match status" value="1"/>
</dbReference>
<dbReference type="SUPFAM" id="SSF56300">
    <property type="entry name" value="Metallo-dependent phosphatases"/>
    <property type="match status" value="1"/>
</dbReference>
<comment type="caution">
    <text evidence="3">The sequence shown here is derived from an EMBL/GenBank/DDBJ whole genome shotgun (WGS) entry which is preliminary data.</text>
</comment>
<dbReference type="PANTHER" id="PTHR11575:SF42">
    <property type="entry name" value="SULFUR OXIDATION PROTEIN SOXB"/>
    <property type="match status" value="1"/>
</dbReference>
<dbReference type="PRINTS" id="PR01607">
    <property type="entry name" value="APYRASEFAMLY"/>
</dbReference>
<dbReference type="GO" id="GO:0030288">
    <property type="term" value="C:outer membrane-bounded periplasmic space"/>
    <property type="evidence" value="ECO:0007669"/>
    <property type="project" value="TreeGrafter"/>
</dbReference>
<keyword evidence="4" id="KW-1185">Reference proteome</keyword>
<dbReference type="SUPFAM" id="SSF55816">
    <property type="entry name" value="5'-nucleotidase (syn. UDP-sugar hydrolase), C-terminal domain"/>
    <property type="match status" value="1"/>
</dbReference>
<comment type="similarity">
    <text evidence="1">Belongs to the 5'-nucleotidase family.</text>
</comment>
<sequence length="593" mass="65302">MSMSRREFARLLGMAGVAGMLPLQGRAADTSSSDPYDVPNFGNVRLLHMTDCHAQLLPVYFREPNVNLGLAGASGRAPHLVGDRLLQHFGIAPGSLEAHAFTCLNYTDAAQQYGKVGGFAHLKTLADRLRDSFGREKTLLLDGGDTWQGSGTAYKTRGMDMVKACNALGVDIMTGHWEFTYNQAEILHNIEAFQGEFLAQNVFITEDALFSTDTDYLHDDFSGRVFKPYTIRDLGGARVAIIGQAFPRTKIANPARFIPDWSFDIHDSRLQEIVDQVRAEERVDAVIVLSHNGMDVDLAMAGRVTGVDLILGGHTHDGMPAPTVVKNGGGQTLVFNAGSNGKFLGTLDLDIRDGKIRDYRYRLLPVFSELIPADAAMQAMIDDIRSPHLSWLNEELALAGDLMFRRGNFNGTFDQVICDALREVGDAQISLSPGFRWGTTVLEGQMITMERVLDQTCLTYPETYIREMKGSELKLIMEDVADNLFNPEPYLQSGGDMVRVGGFDYVCEPGRGMGERISEMTLDSGERIEADKTYKVTGWATVGTRSPGPAIWDVVAEYLRDQKEVHVDRLNTPILKGVTNNAGLTDYQGEIVG</sequence>
<evidence type="ECO:0000313" key="4">
    <source>
        <dbReference type="Proteomes" id="UP000538931"/>
    </source>
</evidence>
<proteinExistence type="inferred from homology"/>
<dbReference type="Gene3D" id="3.60.21.10">
    <property type="match status" value="1"/>
</dbReference>
<organism evidence="3 4">
    <name type="scientific">Marinobacterium marinum</name>
    <dbReference type="NCBI Taxonomy" id="2756129"/>
    <lineage>
        <taxon>Bacteria</taxon>
        <taxon>Pseudomonadati</taxon>
        <taxon>Pseudomonadota</taxon>
        <taxon>Gammaproteobacteria</taxon>
        <taxon>Oceanospirillales</taxon>
        <taxon>Oceanospirillaceae</taxon>
        <taxon>Marinobacterium</taxon>
    </lineage>
</organism>
<dbReference type="Pfam" id="PF02872">
    <property type="entry name" value="5_nucleotid_C"/>
    <property type="match status" value="1"/>
</dbReference>
<dbReference type="GO" id="GO:0000166">
    <property type="term" value="F:nucleotide binding"/>
    <property type="evidence" value="ECO:0007669"/>
    <property type="project" value="UniProtKB-KW"/>
</dbReference>
<dbReference type="InterPro" id="IPR006179">
    <property type="entry name" value="5_nucleotidase/apyrase"/>
</dbReference>
<dbReference type="Gene3D" id="3.90.780.10">
    <property type="entry name" value="5'-Nucleotidase, C-terminal domain"/>
    <property type="match status" value="1"/>
</dbReference>
<reference evidence="3 4" key="1">
    <citation type="submission" date="2020-07" db="EMBL/GenBank/DDBJ databases">
        <title>Bacterium isolated from marien macroalgae.</title>
        <authorList>
            <person name="Zhu K."/>
            <person name="Lu D."/>
            <person name="Du Z."/>
        </authorList>
    </citation>
    <scope>NUCLEOTIDE SEQUENCE [LARGE SCALE GENOMIC DNA]</scope>
    <source>
        <strain evidence="3 4">3-1745</strain>
    </source>
</reference>
<feature type="domain" description="5'-Nucleotidase C-terminal" evidence="2">
    <location>
        <begin position="412"/>
        <end position="540"/>
    </location>
</feature>
<dbReference type="InterPro" id="IPR029052">
    <property type="entry name" value="Metallo-depent_PP-like"/>
</dbReference>
<dbReference type="InterPro" id="IPR036907">
    <property type="entry name" value="5'-Nucleotdase_C_sf"/>
</dbReference>
<dbReference type="PROSITE" id="PS51318">
    <property type="entry name" value="TAT"/>
    <property type="match status" value="1"/>
</dbReference>
<evidence type="ECO:0000313" key="3">
    <source>
        <dbReference type="EMBL" id="MBA4501188.1"/>
    </source>
</evidence>
<accession>A0A7W1WW15</accession>
<dbReference type="AlphaFoldDB" id="A0A7W1WW15"/>
<dbReference type="InterPro" id="IPR006311">
    <property type="entry name" value="TAT_signal"/>
</dbReference>
<evidence type="ECO:0000259" key="2">
    <source>
        <dbReference type="Pfam" id="PF02872"/>
    </source>
</evidence>
<name>A0A7W1WW15_9GAMM</name>